<evidence type="ECO:0000313" key="2">
    <source>
        <dbReference type="EMBL" id="TQD86570.1"/>
    </source>
</evidence>
<dbReference type="EMBL" id="VIEB01000562">
    <property type="protein sequence ID" value="TQD86570.1"/>
    <property type="molecule type" value="Genomic_DNA"/>
</dbReference>
<dbReference type="Proteomes" id="UP000315295">
    <property type="component" value="Unassembled WGS sequence"/>
</dbReference>
<evidence type="ECO:0000256" key="1">
    <source>
        <dbReference type="SAM" id="Phobius"/>
    </source>
</evidence>
<sequence length="102" mass="11624">MSKRRPSGLMDSNIVPQGELKIFQVSSPLRILICREPPPAQQPLVLSLEIRMGFLPEAEAAALKWGCPMPSVQVFRRFWWRVISLLFINVANSLHVLFLIIL</sequence>
<organism evidence="2 3">
    <name type="scientific">Malus baccata</name>
    <name type="common">Siberian crab apple</name>
    <name type="synonym">Pyrus baccata</name>
    <dbReference type="NCBI Taxonomy" id="106549"/>
    <lineage>
        <taxon>Eukaryota</taxon>
        <taxon>Viridiplantae</taxon>
        <taxon>Streptophyta</taxon>
        <taxon>Embryophyta</taxon>
        <taxon>Tracheophyta</taxon>
        <taxon>Spermatophyta</taxon>
        <taxon>Magnoliopsida</taxon>
        <taxon>eudicotyledons</taxon>
        <taxon>Gunneridae</taxon>
        <taxon>Pentapetalae</taxon>
        <taxon>rosids</taxon>
        <taxon>fabids</taxon>
        <taxon>Rosales</taxon>
        <taxon>Rosaceae</taxon>
        <taxon>Amygdaloideae</taxon>
        <taxon>Maleae</taxon>
        <taxon>Malus</taxon>
    </lineage>
</organism>
<reference evidence="2 3" key="1">
    <citation type="journal article" date="2019" name="G3 (Bethesda)">
        <title>Sequencing of a Wild Apple (Malus baccata) Genome Unravels the Differences Between Cultivated and Wild Apple Species Regarding Disease Resistance and Cold Tolerance.</title>
        <authorList>
            <person name="Chen X."/>
        </authorList>
    </citation>
    <scope>NUCLEOTIDE SEQUENCE [LARGE SCALE GENOMIC DNA]</scope>
    <source>
        <strain evidence="3">cv. Shandingzi</strain>
        <tissue evidence="2">Leaves</tissue>
    </source>
</reference>
<gene>
    <name evidence="2" type="ORF">C1H46_027902</name>
</gene>
<comment type="caution">
    <text evidence="2">The sequence shown here is derived from an EMBL/GenBank/DDBJ whole genome shotgun (WGS) entry which is preliminary data.</text>
</comment>
<name>A0A540LJC0_MALBA</name>
<keyword evidence="1" id="KW-1133">Transmembrane helix</keyword>
<dbReference type="AlphaFoldDB" id="A0A540LJC0"/>
<feature type="transmembrane region" description="Helical" evidence="1">
    <location>
        <begin position="78"/>
        <end position="101"/>
    </location>
</feature>
<keyword evidence="3" id="KW-1185">Reference proteome</keyword>
<evidence type="ECO:0000313" key="3">
    <source>
        <dbReference type="Proteomes" id="UP000315295"/>
    </source>
</evidence>
<protein>
    <submittedName>
        <fullName evidence="2">Uncharacterized protein</fullName>
    </submittedName>
</protein>
<keyword evidence="1" id="KW-0812">Transmembrane</keyword>
<accession>A0A540LJC0</accession>
<keyword evidence="1" id="KW-0472">Membrane</keyword>
<proteinExistence type="predicted"/>